<proteinExistence type="predicted"/>
<dbReference type="PANTHER" id="PTHR44376:SF8">
    <property type="entry name" value="TRANSCRIPTIONAL COREPRESSOR LEUNIG-LIKE"/>
    <property type="match status" value="1"/>
</dbReference>
<keyword evidence="1 3" id="KW-0853">WD repeat</keyword>
<name>A0A7N0ZUS7_KALFE</name>
<dbReference type="EnsemblPlants" id="Kaladp0039s0210.1.v1.1">
    <property type="protein sequence ID" value="Kaladp0039s0210.1.v1.1"/>
    <property type="gene ID" value="Kaladp0039s0210.v1.1"/>
</dbReference>
<sequence>MSSGHRGSSSSFRTPTGSEISSQNYQKIFDAYLYQYLLKRNYLTSARHFRQEAQVEDMRSMLFTESPGDFLFEWWTIFYDTYSARHENQRASDLATFSQPNGAQVGRSSSSSMCDTGTTSPFWSRQAGALVPAHHELVPMTQVISVTTTAGAIPHWPTHDGEPVPDHHELLLPVMPVISTTASGADVVPPYWQTLGVSPLQAPAQATMTTMPRNVNINFQSIGDGMRPFGSSNAFVLTRGNVNCVGPSQLPQPRPPRRVKRGMTISEPIETESSMSSPASAPRGTRPRVHFQPVSRGSPVMGTGVMPAAGLVSPPAEYQLQGSMGMASSIRRLAVASMANPSAAIAPLVPPTLTMSCQVAYLSGPQLHPLYQILNSASASVSSSKSVPTASMATCNALTLKTLEEMLASTSRRAAEQDAANVAMLAPCSSRSGQFGQGQVELSSDQNSIPVTITGTLGEPITVARIAGREIEGPSDDQPGLGTDENVKVSSAMLDTNMLEADEDGEEENKEDENDVVGKYLNNNDGTEADAESETDTAPVASAQLVQTDLPQPQPDLPQPKQQASNFIVVRDEASGIEFKQEACLESNLSKVWCCDFSSTGKYLACAGLNRKVIVWNLGTFTCAASEECHDEAIIDIRFSPNSPIFATGSFDKKIYIWDASKPEKALMHLNGHAAKVTSVDFQPLRFDILASCDGNGEIRFWNLTNQSCLLVTQGASQQVRFQPQKGKYLAAADGNTINILDSETGDIIHCLKGHIRPVECMCWDASGRYLVSTSQDSAHIWSVANWCASIHKLMAKSDQNFKSCIFHPAISQVVIIGSDKNLGHLEPGDTGPVHPRPHLNHPGPRLEYPKPRRRGSHPDQSGPRLGQPGPHHPPCLGHPGSRYQGPLLEASAI</sequence>
<dbReference type="Gramene" id="Kaladp0039s0210.1.v1.1">
    <property type="protein sequence ID" value="Kaladp0039s0210.1.v1.1"/>
    <property type="gene ID" value="Kaladp0039s0210.v1.1"/>
</dbReference>
<feature type="repeat" description="WD" evidence="3">
    <location>
        <begin position="670"/>
        <end position="712"/>
    </location>
</feature>
<evidence type="ECO:0000256" key="1">
    <source>
        <dbReference type="ARBA" id="ARBA00022574"/>
    </source>
</evidence>
<keyword evidence="6" id="KW-1185">Reference proteome</keyword>
<dbReference type="SMART" id="SM00320">
    <property type="entry name" value="WD40"/>
    <property type="match status" value="5"/>
</dbReference>
<feature type="repeat" description="WD" evidence="3">
    <location>
        <begin position="627"/>
        <end position="668"/>
    </location>
</feature>
<feature type="compositionally biased region" description="Acidic residues" evidence="4">
    <location>
        <begin position="500"/>
        <end position="515"/>
    </location>
</feature>
<dbReference type="SUPFAM" id="SSF50978">
    <property type="entry name" value="WD40 repeat-like"/>
    <property type="match status" value="1"/>
</dbReference>
<dbReference type="InterPro" id="IPR036322">
    <property type="entry name" value="WD40_repeat_dom_sf"/>
</dbReference>
<dbReference type="AlphaFoldDB" id="A0A7N0ZUS7"/>
<accession>A0A7N0ZUS7</accession>
<dbReference type="PANTHER" id="PTHR44376">
    <property type="entry name" value="TRANSCRIPTIONAL REGULATOR OF FILAMENTOUS GROWTH FLO8"/>
    <property type="match status" value="1"/>
</dbReference>
<evidence type="ECO:0000313" key="5">
    <source>
        <dbReference type="EnsemblPlants" id="Kaladp0039s0210.1.v1.1"/>
    </source>
</evidence>
<dbReference type="PROSITE" id="PS00678">
    <property type="entry name" value="WD_REPEATS_1"/>
    <property type="match status" value="1"/>
</dbReference>
<dbReference type="InterPro" id="IPR019775">
    <property type="entry name" value="WD40_repeat_CS"/>
</dbReference>
<feature type="region of interest" description="Disordered" evidence="4">
    <location>
        <begin position="98"/>
        <end position="117"/>
    </location>
</feature>
<dbReference type="InterPro" id="IPR001680">
    <property type="entry name" value="WD40_rpt"/>
</dbReference>
<dbReference type="PROSITE" id="PS50082">
    <property type="entry name" value="WD_REPEATS_2"/>
    <property type="match status" value="2"/>
</dbReference>
<dbReference type="InterPro" id="IPR006594">
    <property type="entry name" value="LisH"/>
</dbReference>
<dbReference type="Gene3D" id="2.130.10.10">
    <property type="entry name" value="YVTN repeat-like/Quinoprotein amine dehydrogenase"/>
    <property type="match status" value="2"/>
</dbReference>
<dbReference type="PROSITE" id="PS50294">
    <property type="entry name" value="WD_REPEATS_REGION"/>
    <property type="match status" value="2"/>
</dbReference>
<evidence type="ECO:0000256" key="4">
    <source>
        <dbReference type="SAM" id="MobiDB-lite"/>
    </source>
</evidence>
<dbReference type="CDD" id="cd00200">
    <property type="entry name" value="WD40"/>
    <property type="match status" value="1"/>
</dbReference>
<dbReference type="Pfam" id="PF00400">
    <property type="entry name" value="WD40"/>
    <property type="match status" value="4"/>
</dbReference>
<feature type="region of interest" description="Disordered" evidence="4">
    <location>
        <begin position="266"/>
        <end position="294"/>
    </location>
</feature>
<dbReference type="Proteomes" id="UP000594263">
    <property type="component" value="Unplaced"/>
</dbReference>
<organism evidence="5 6">
    <name type="scientific">Kalanchoe fedtschenkoi</name>
    <name type="common">Lavender scallops</name>
    <name type="synonym">South American air plant</name>
    <dbReference type="NCBI Taxonomy" id="63787"/>
    <lineage>
        <taxon>Eukaryota</taxon>
        <taxon>Viridiplantae</taxon>
        <taxon>Streptophyta</taxon>
        <taxon>Embryophyta</taxon>
        <taxon>Tracheophyta</taxon>
        <taxon>Spermatophyta</taxon>
        <taxon>Magnoliopsida</taxon>
        <taxon>eudicotyledons</taxon>
        <taxon>Gunneridae</taxon>
        <taxon>Pentapetalae</taxon>
        <taxon>Saxifragales</taxon>
        <taxon>Crassulaceae</taxon>
        <taxon>Kalanchoe</taxon>
    </lineage>
</organism>
<evidence type="ECO:0000313" key="6">
    <source>
        <dbReference type="Proteomes" id="UP000594263"/>
    </source>
</evidence>
<feature type="region of interest" description="Disordered" evidence="4">
    <location>
        <begin position="826"/>
        <end position="894"/>
    </location>
</feature>
<evidence type="ECO:0000256" key="3">
    <source>
        <dbReference type="PROSITE-ProRule" id="PRU00221"/>
    </source>
</evidence>
<evidence type="ECO:0000256" key="2">
    <source>
        <dbReference type="ARBA" id="ARBA00022737"/>
    </source>
</evidence>
<feature type="region of interest" description="Disordered" evidence="4">
    <location>
        <begin position="500"/>
        <end position="538"/>
    </location>
</feature>
<reference evidence="5" key="1">
    <citation type="submission" date="2021-01" db="UniProtKB">
        <authorList>
            <consortium name="EnsemblPlants"/>
        </authorList>
    </citation>
    <scope>IDENTIFICATION</scope>
</reference>
<dbReference type="GO" id="GO:0003714">
    <property type="term" value="F:transcription corepressor activity"/>
    <property type="evidence" value="ECO:0007669"/>
    <property type="project" value="InterPro"/>
</dbReference>
<protein>
    <submittedName>
        <fullName evidence="5">Uncharacterized protein</fullName>
    </submittedName>
</protein>
<keyword evidence="2" id="KW-0677">Repeat</keyword>
<dbReference type="InterPro" id="IPR044716">
    <property type="entry name" value="LEUNIG-like"/>
</dbReference>
<dbReference type="PROSITE" id="PS50896">
    <property type="entry name" value="LISH"/>
    <property type="match status" value="1"/>
</dbReference>
<dbReference type="InterPro" id="IPR015943">
    <property type="entry name" value="WD40/YVTN_repeat-like_dom_sf"/>
</dbReference>